<dbReference type="AlphaFoldDB" id="A0A8T2VB60"/>
<accession>A0A8T2VB60</accession>
<name>A0A8T2VB60_CERRI</name>
<evidence type="ECO:0000313" key="1">
    <source>
        <dbReference type="EMBL" id="KAH7444328.1"/>
    </source>
</evidence>
<dbReference type="EMBL" id="CM035407">
    <property type="protein sequence ID" value="KAH7444328.1"/>
    <property type="molecule type" value="Genomic_DNA"/>
</dbReference>
<gene>
    <name evidence="1" type="ORF">KP509_02G073900</name>
</gene>
<dbReference type="OrthoDB" id="274995at2759"/>
<evidence type="ECO:0000313" key="2">
    <source>
        <dbReference type="Proteomes" id="UP000825935"/>
    </source>
</evidence>
<organism evidence="1 2">
    <name type="scientific">Ceratopteris richardii</name>
    <name type="common">Triangle waterfern</name>
    <dbReference type="NCBI Taxonomy" id="49495"/>
    <lineage>
        <taxon>Eukaryota</taxon>
        <taxon>Viridiplantae</taxon>
        <taxon>Streptophyta</taxon>
        <taxon>Embryophyta</taxon>
        <taxon>Tracheophyta</taxon>
        <taxon>Polypodiopsida</taxon>
        <taxon>Polypodiidae</taxon>
        <taxon>Polypodiales</taxon>
        <taxon>Pteridineae</taxon>
        <taxon>Pteridaceae</taxon>
        <taxon>Parkerioideae</taxon>
        <taxon>Ceratopteris</taxon>
    </lineage>
</organism>
<keyword evidence="2" id="KW-1185">Reference proteome</keyword>
<dbReference type="Proteomes" id="UP000825935">
    <property type="component" value="Chromosome 2"/>
</dbReference>
<protein>
    <submittedName>
        <fullName evidence="1">Uncharacterized protein</fullName>
    </submittedName>
</protein>
<comment type="caution">
    <text evidence="1">The sequence shown here is derived from an EMBL/GenBank/DDBJ whole genome shotgun (WGS) entry which is preliminary data.</text>
</comment>
<proteinExistence type="predicted"/>
<sequence length="129" mass="14451">MMGNGHCEALCIEDTKHLCHIQSKIHEKVCTVSVDLSSLGFATTKAIMLMLSSSITRMKHVYSRHMESFQITSILTRVLLLLVTCTRKMNTEADMIIPNLRMKTFRRSNFGIGHDVVSASRGTCEGLFS</sequence>
<reference evidence="1" key="1">
    <citation type="submission" date="2021-08" db="EMBL/GenBank/DDBJ databases">
        <title>WGS assembly of Ceratopteris richardii.</title>
        <authorList>
            <person name="Marchant D.B."/>
            <person name="Chen G."/>
            <person name="Jenkins J."/>
            <person name="Shu S."/>
            <person name="Leebens-Mack J."/>
            <person name="Grimwood J."/>
            <person name="Schmutz J."/>
            <person name="Soltis P."/>
            <person name="Soltis D."/>
            <person name="Chen Z.-H."/>
        </authorList>
    </citation>
    <scope>NUCLEOTIDE SEQUENCE</scope>
    <source>
        <strain evidence="1">Whitten #5841</strain>
        <tissue evidence="1">Leaf</tissue>
    </source>
</reference>